<gene>
    <name evidence="1" type="ORF">EWM57_14575</name>
</gene>
<dbReference type="EMBL" id="SEWE01000032">
    <property type="protein sequence ID" value="RYU78282.1"/>
    <property type="molecule type" value="Genomic_DNA"/>
</dbReference>
<proteinExistence type="predicted"/>
<accession>A0A4V1ZAI6</accession>
<dbReference type="OrthoDB" id="1444051at2"/>
<comment type="caution">
    <text evidence="1">The sequence shown here is derived from an EMBL/GenBank/DDBJ whole genome shotgun (WGS) entry which is preliminary data.</text>
</comment>
<sequence>MRPALDRLQYLEHHLLGRPTPAEAAQWQVQLLTDPNLAADAQTQVQLYQALREAGRQQLRHELRQIHAHLERTTRRRTWLQTATDHLSHLLGRR</sequence>
<name>A0A4V1ZAI6_9BACT</name>
<keyword evidence="2" id="KW-1185">Reference proteome</keyword>
<dbReference type="RefSeq" id="WP_129921891.1">
    <property type="nucleotide sequence ID" value="NZ_SEWE01000032.1"/>
</dbReference>
<dbReference type="AlphaFoldDB" id="A0A4V1ZAI6"/>
<protein>
    <submittedName>
        <fullName evidence="1">Uncharacterized protein</fullName>
    </submittedName>
</protein>
<dbReference type="Proteomes" id="UP000294155">
    <property type="component" value="Unassembled WGS sequence"/>
</dbReference>
<evidence type="ECO:0000313" key="2">
    <source>
        <dbReference type="Proteomes" id="UP000294155"/>
    </source>
</evidence>
<evidence type="ECO:0000313" key="1">
    <source>
        <dbReference type="EMBL" id="RYU78282.1"/>
    </source>
</evidence>
<reference evidence="1 2" key="1">
    <citation type="submission" date="2019-02" db="EMBL/GenBank/DDBJ databases">
        <title>Bacterial novel species isolated from soil.</title>
        <authorList>
            <person name="Jung H.-Y."/>
        </authorList>
    </citation>
    <scope>NUCLEOTIDE SEQUENCE [LARGE SCALE GENOMIC DNA]</scope>
    <source>
        <strain evidence="1 2">1-3-3-3</strain>
    </source>
</reference>
<organism evidence="1 2">
    <name type="scientific">Hymenobacter persicinus</name>
    <dbReference type="NCBI Taxonomy" id="2025506"/>
    <lineage>
        <taxon>Bacteria</taxon>
        <taxon>Pseudomonadati</taxon>
        <taxon>Bacteroidota</taxon>
        <taxon>Cytophagia</taxon>
        <taxon>Cytophagales</taxon>
        <taxon>Hymenobacteraceae</taxon>
        <taxon>Hymenobacter</taxon>
    </lineage>
</organism>